<dbReference type="InParanoid" id="D8PTH9"/>
<accession>D8PTH9</accession>
<name>D8PTH9_SCHCM</name>
<gene>
    <name evidence="3" type="ORF">SCHCODRAFT_14586</name>
</gene>
<proteinExistence type="predicted"/>
<feature type="domain" description="DUF6593" evidence="2">
    <location>
        <begin position="8"/>
        <end position="172"/>
    </location>
</feature>
<dbReference type="Proteomes" id="UP000007431">
    <property type="component" value="Unassembled WGS sequence"/>
</dbReference>
<dbReference type="VEuPathDB" id="FungiDB:SCHCODRAFT_02604733"/>
<dbReference type="eggNOG" id="ENOG502RCDF">
    <property type="taxonomic scope" value="Eukaryota"/>
</dbReference>
<keyword evidence="4" id="KW-1185">Reference proteome</keyword>
<evidence type="ECO:0000256" key="1">
    <source>
        <dbReference type="SAM" id="MobiDB-lite"/>
    </source>
</evidence>
<dbReference type="AlphaFoldDB" id="D8PTH9"/>
<feature type="compositionally biased region" description="Basic and acidic residues" evidence="1">
    <location>
        <begin position="175"/>
        <end position="185"/>
    </location>
</feature>
<reference evidence="3 4" key="1">
    <citation type="journal article" date="2010" name="Nat. Biotechnol.">
        <title>Genome sequence of the model mushroom Schizophyllum commune.</title>
        <authorList>
            <person name="Ohm R.A."/>
            <person name="de Jong J.F."/>
            <person name="Lugones L.G."/>
            <person name="Aerts A."/>
            <person name="Kothe E."/>
            <person name="Stajich J.E."/>
            <person name="de Vries R.P."/>
            <person name="Record E."/>
            <person name="Levasseur A."/>
            <person name="Baker S.E."/>
            <person name="Bartholomew K.A."/>
            <person name="Coutinho P.M."/>
            <person name="Erdmann S."/>
            <person name="Fowler T.J."/>
            <person name="Gathman A.C."/>
            <person name="Lombard V."/>
            <person name="Henrissat B."/>
            <person name="Knabe N."/>
            <person name="Kuees U."/>
            <person name="Lilly W.W."/>
            <person name="Lindquist E."/>
            <person name="Lucas S."/>
            <person name="Magnuson J.K."/>
            <person name="Piumi F."/>
            <person name="Raudaskoski M."/>
            <person name="Salamov A."/>
            <person name="Schmutz J."/>
            <person name="Schwarze F.W.M.R."/>
            <person name="vanKuyk P.A."/>
            <person name="Horton J.S."/>
            <person name="Grigoriev I.V."/>
            <person name="Woesten H.A.B."/>
        </authorList>
    </citation>
    <scope>NUCLEOTIDE SEQUENCE [LARGE SCALE GENOMIC DNA]</scope>
    <source>
        <strain evidence="4">H4-8 / FGSC 9210</strain>
    </source>
</reference>
<evidence type="ECO:0000313" key="3">
    <source>
        <dbReference type="EMBL" id="EFJ00512.1"/>
    </source>
</evidence>
<evidence type="ECO:0000313" key="4">
    <source>
        <dbReference type="Proteomes" id="UP000007431"/>
    </source>
</evidence>
<dbReference type="OrthoDB" id="2798132at2759"/>
<organism evidence="4">
    <name type="scientific">Schizophyllum commune (strain H4-8 / FGSC 9210)</name>
    <name type="common">Split gill fungus</name>
    <dbReference type="NCBI Taxonomy" id="578458"/>
    <lineage>
        <taxon>Eukaryota</taxon>
        <taxon>Fungi</taxon>
        <taxon>Dikarya</taxon>
        <taxon>Basidiomycota</taxon>
        <taxon>Agaricomycotina</taxon>
        <taxon>Agaricomycetes</taxon>
        <taxon>Agaricomycetidae</taxon>
        <taxon>Agaricales</taxon>
        <taxon>Schizophyllaceae</taxon>
        <taxon>Schizophyllum</taxon>
    </lineage>
</organism>
<dbReference type="KEGG" id="scm:SCHCO_02604733"/>
<protein>
    <recommendedName>
        <fullName evidence="2">DUF6593 domain-containing protein</fullName>
    </recommendedName>
</protein>
<dbReference type="InterPro" id="IPR046528">
    <property type="entry name" value="DUF6593"/>
</dbReference>
<feature type="compositionally biased region" description="Gly residues" evidence="1">
    <location>
        <begin position="188"/>
        <end position="197"/>
    </location>
</feature>
<dbReference type="EMBL" id="GL377303">
    <property type="protein sequence ID" value="EFJ00512.1"/>
    <property type="molecule type" value="Genomic_DNA"/>
</dbReference>
<dbReference type="GeneID" id="9594753"/>
<dbReference type="Pfam" id="PF20236">
    <property type="entry name" value="DUF6593"/>
    <property type="match status" value="1"/>
</dbReference>
<sequence length="197" mass="22010">MDLFFLPNDPQRATVVSANDIAHFRITTRKGVTRVIRPAESESASIVAEIQWNNWESPTVVRSSLLARKYIRDEGLKGVRAAEFLYKRARFSSSRCFLGNDGVEYRWKPVRGVGLLLTRVDTSEEVARFFTTTPVDGAFKGERRSTLRIQACTIDVELILLTFLIIEKKRRDGVDASRSFAHDEDPQGDGGGDGGSA</sequence>
<dbReference type="RefSeq" id="XP_003035414.1">
    <property type="nucleotide sequence ID" value="XM_003035368.1"/>
</dbReference>
<feature type="region of interest" description="Disordered" evidence="1">
    <location>
        <begin position="175"/>
        <end position="197"/>
    </location>
</feature>
<dbReference type="OMA" id="ERKWCLQ"/>
<evidence type="ECO:0000259" key="2">
    <source>
        <dbReference type="Pfam" id="PF20236"/>
    </source>
</evidence>
<dbReference type="HOGENOM" id="CLU_085441_0_0_1"/>